<reference evidence="1" key="1">
    <citation type="submission" date="2018-02" db="EMBL/GenBank/DDBJ databases">
        <title>Rhizophora mucronata_Transcriptome.</title>
        <authorList>
            <person name="Meera S.P."/>
            <person name="Sreeshan A."/>
            <person name="Augustine A."/>
        </authorList>
    </citation>
    <scope>NUCLEOTIDE SEQUENCE</scope>
    <source>
        <tissue evidence="1">Leaf</tissue>
    </source>
</reference>
<accession>A0A2P2NK79</accession>
<organism evidence="1">
    <name type="scientific">Rhizophora mucronata</name>
    <name type="common">Asiatic mangrove</name>
    <dbReference type="NCBI Taxonomy" id="61149"/>
    <lineage>
        <taxon>Eukaryota</taxon>
        <taxon>Viridiplantae</taxon>
        <taxon>Streptophyta</taxon>
        <taxon>Embryophyta</taxon>
        <taxon>Tracheophyta</taxon>
        <taxon>Spermatophyta</taxon>
        <taxon>Magnoliopsida</taxon>
        <taxon>eudicotyledons</taxon>
        <taxon>Gunneridae</taxon>
        <taxon>Pentapetalae</taxon>
        <taxon>rosids</taxon>
        <taxon>fabids</taxon>
        <taxon>Malpighiales</taxon>
        <taxon>Rhizophoraceae</taxon>
        <taxon>Rhizophora</taxon>
    </lineage>
</organism>
<proteinExistence type="predicted"/>
<dbReference type="AlphaFoldDB" id="A0A2P2NK79"/>
<dbReference type="EMBL" id="GGEC01062361">
    <property type="protein sequence ID" value="MBX42845.1"/>
    <property type="molecule type" value="Transcribed_RNA"/>
</dbReference>
<sequence>MIFSLFWKQVLLFHFPCVVNVLD</sequence>
<protein>
    <submittedName>
        <fullName evidence="1">Uncharacterized protein</fullName>
    </submittedName>
</protein>
<evidence type="ECO:0000313" key="1">
    <source>
        <dbReference type="EMBL" id="MBX42845.1"/>
    </source>
</evidence>
<name>A0A2P2NK79_RHIMU</name>